<reference evidence="4 5" key="1">
    <citation type="journal article" date="2017" name="Nat. Ecol. Evol.">
        <title>Scallop genome provides insights into evolution of bilaterian karyotype and development.</title>
        <authorList>
            <person name="Wang S."/>
            <person name="Zhang J."/>
            <person name="Jiao W."/>
            <person name="Li J."/>
            <person name="Xun X."/>
            <person name="Sun Y."/>
            <person name="Guo X."/>
            <person name="Huan P."/>
            <person name="Dong B."/>
            <person name="Zhang L."/>
            <person name="Hu X."/>
            <person name="Sun X."/>
            <person name="Wang J."/>
            <person name="Zhao C."/>
            <person name="Wang Y."/>
            <person name="Wang D."/>
            <person name="Huang X."/>
            <person name="Wang R."/>
            <person name="Lv J."/>
            <person name="Li Y."/>
            <person name="Zhang Z."/>
            <person name="Liu B."/>
            <person name="Lu W."/>
            <person name="Hui Y."/>
            <person name="Liang J."/>
            <person name="Zhou Z."/>
            <person name="Hou R."/>
            <person name="Li X."/>
            <person name="Liu Y."/>
            <person name="Li H."/>
            <person name="Ning X."/>
            <person name="Lin Y."/>
            <person name="Zhao L."/>
            <person name="Xing Q."/>
            <person name="Dou J."/>
            <person name="Li Y."/>
            <person name="Mao J."/>
            <person name="Guo H."/>
            <person name="Dou H."/>
            <person name="Li T."/>
            <person name="Mu C."/>
            <person name="Jiang W."/>
            <person name="Fu Q."/>
            <person name="Fu X."/>
            <person name="Miao Y."/>
            <person name="Liu J."/>
            <person name="Yu Q."/>
            <person name="Li R."/>
            <person name="Liao H."/>
            <person name="Li X."/>
            <person name="Kong Y."/>
            <person name="Jiang Z."/>
            <person name="Chourrout D."/>
            <person name="Li R."/>
            <person name="Bao Z."/>
        </authorList>
    </citation>
    <scope>NUCLEOTIDE SEQUENCE [LARGE SCALE GENOMIC DNA]</scope>
    <source>
        <strain evidence="4 5">PY_sf001</strain>
    </source>
</reference>
<dbReference type="Pfam" id="PF25504">
    <property type="entry name" value="HEAT_5MP1_2"/>
    <property type="match status" value="1"/>
</dbReference>
<dbReference type="GO" id="GO:0006417">
    <property type="term" value="P:regulation of translation"/>
    <property type="evidence" value="ECO:0007669"/>
    <property type="project" value="UniProtKB-ARBA"/>
</dbReference>
<accession>A0A210PHB2</accession>
<dbReference type="EMBL" id="NEDP02076701">
    <property type="protein sequence ID" value="OWF35875.1"/>
    <property type="molecule type" value="Genomic_DNA"/>
</dbReference>
<dbReference type="InterPro" id="IPR057397">
    <property type="entry name" value="HEAT_5MP1_2"/>
</dbReference>
<dbReference type="Pfam" id="PF02020">
    <property type="entry name" value="W2"/>
    <property type="match status" value="1"/>
</dbReference>
<dbReference type="SUPFAM" id="SSF48371">
    <property type="entry name" value="ARM repeat"/>
    <property type="match status" value="1"/>
</dbReference>
<name>A0A210PHB2_MIZYE</name>
<comment type="similarity">
    <text evidence="1">Belongs to the BZW family.</text>
</comment>
<dbReference type="SMART" id="SM00515">
    <property type="entry name" value="eIF5C"/>
    <property type="match status" value="1"/>
</dbReference>
<dbReference type="Proteomes" id="UP000242188">
    <property type="component" value="Unassembled WGS sequence"/>
</dbReference>
<dbReference type="FunFam" id="1.25.40.180:FF:000006">
    <property type="entry name" value="Basic leucine zipper and W2 domain-containing protein 1"/>
    <property type="match status" value="1"/>
</dbReference>
<dbReference type="PROSITE" id="PS51363">
    <property type="entry name" value="W2"/>
    <property type="match status" value="1"/>
</dbReference>
<feature type="region of interest" description="Disordered" evidence="2">
    <location>
        <begin position="1"/>
        <end position="26"/>
    </location>
</feature>
<dbReference type="InterPro" id="IPR051245">
    <property type="entry name" value="eIF5-mimic_regulator"/>
</dbReference>
<comment type="caution">
    <text evidence="4">The sequence shown here is derived from an EMBL/GenBank/DDBJ whole genome shotgun (WGS) entry which is preliminary data.</text>
</comment>
<dbReference type="InterPro" id="IPR043510">
    <property type="entry name" value="W2_5MP1/2"/>
</dbReference>
<dbReference type="CDD" id="cd11560">
    <property type="entry name" value="W2_eIF5C_like"/>
    <property type="match status" value="1"/>
</dbReference>
<evidence type="ECO:0000259" key="3">
    <source>
        <dbReference type="PROSITE" id="PS51363"/>
    </source>
</evidence>
<dbReference type="Gene3D" id="1.25.40.180">
    <property type="match status" value="1"/>
</dbReference>
<evidence type="ECO:0000313" key="5">
    <source>
        <dbReference type="Proteomes" id="UP000242188"/>
    </source>
</evidence>
<sequence length="422" mass="48947">MSQKAEKPSLSGQRLKTRKRDEKEKYDPTSFRDAIVLGLNETGADLEQVSKYLDVTGAKLNYRRYAEELFDILFAGGLLAPGGTIIEDKDPDSTKATRTNVCVFCCDEDTKSLKAFYEVFSKLLRRYKYLERSFEETLKKILMFTRGFKNEDKTKLAKITGIILANGFCTPKCLQGLFEENLVKEGISLEFSTLMFRTWLEEKDINAVFTALKKSQMDLRLLELYPMNKRSYDAFVAHFEKENLPLMADILRAQKNQENRKLLQKELGEMVKSEESPNEMKAYLLEQMQKNGLGEQETVILVWNTIMGCVEWNKKEELVAEQALRHLKSYGQLLSFIAKTPKSELALLVKIQEYCYDNMAFMKVFQKIVVILYKMDVLSEDVILKWYKEAHSTKGKSVFLEQMSKFVEWLENAEEESEEDED</sequence>
<dbReference type="PANTHER" id="PTHR14208:SF2">
    <property type="entry name" value="PROTEIN KRASAVIETZ"/>
    <property type="match status" value="1"/>
</dbReference>
<dbReference type="InterPro" id="IPR016024">
    <property type="entry name" value="ARM-type_fold"/>
</dbReference>
<feature type="domain" description="W2" evidence="3">
    <location>
        <begin position="253"/>
        <end position="420"/>
    </location>
</feature>
<dbReference type="STRING" id="6573.A0A210PHB2"/>
<evidence type="ECO:0000313" key="4">
    <source>
        <dbReference type="EMBL" id="OWF35875.1"/>
    </source>
</evidence>
<organism evidence="4 5">
    <name type="scientific">Mizuhopecten yessoensis</name>
    <name type="common">Japanese scallop</name>
    <name type="synonym">Patinopecten yessoensis</name>
    <dbReference type="NCBI Taxonomy" id="6573"/>
    <lineage>
        <taxon>Eukaryota</taxon>
        <taxon>Metazoa</taxon>
        <taxon>Spiralia</taxon>
        <taxon>Lophotrochozoa</taxon>
        <taxon>Mollusca</taxon>
        <taxon>Bivalvia</taxon>
        <taxon>Autobranchia</taxon>
        <taxon>Pteriomorphia</taxon>
        <taxon>Pectinida</taxon>
        <taxon>Pectinoidea</taxon>
        <taxon>Pectinidae</taxon>
        <taxon>Mizuhopecten</taxon>
    </lineage>
</organism>
<evidence type="ECO:0000256" key="2">
    <source>
        <dbReference type="SAM" id="MobiDB-lite"/>
    </source>
</evidence>
<evidence type="ECO:0000256" key="1">
    <source>
        <dbReference type="ARBA" id="ARBA00008151"/>
    </source>
</evidence>
<dbReference type="InterPro" id="IPR003307">
    <property type="entry name" value="W2_domain"/>
</dbReference>
<dbReference type="GO" id="GO:0016020">
    <property type="term" value="C:membrane"/>
    <property type="evidence" value="ECO:0007669"/>
    <property type="project" value="TreeGrafter"/>
</dbReference>
<protein>
    <submittedName>
        <fullName evidence="4">Basic leucine zipper and W2 domain-containing protein 1</fullName>
    </submittedName>
</protein>
<proteinExistence type="inferred from homology"/>
<dbReference type="GO" id="GO:0005737">
    <property type="term" value="C:cytoplasm"/>
    <property type="evidence" value="ECO:0007669"/>
    <property type="project" value="UniProtKB-ARBA"/>
</dbReference>
<dbReference type="PANTHER" id="PTHR14208">
    <property type="entry name" value="BASIC LEUCINE ZIPPER AND W2 DOMAIN-CONTAINING PROTEIN"/>
    <property type="match status" value="1"/>
</dbReference>
<dbReference type="AlphaFoldDB" id="A0A210PHB2"/>
<keyword evidence="5" id="KW-1185">Reference proteome</keyword>
<dbReference type="OrthoDB" id="1727522at2759"/>
<gene>
    <name evidence="4" type="ORF">KP79_PYT04956</name>
</gene>